<organism evidence="1 2">
    <name type="scientific">Clostridium saccharoperbutylacetonicum N1-4(HMT)</name>
    <dbReference type="NCBI Taxonomy" id="931276"/>
    <lineage>
        <taxon>Bacteria</taxon>
        <taxon>Bacillati</taxon>
        <taxon>Bacillota</taxon>
        <taxon>Clostridia</taxon>
        <taxon>Eubacteriales</taxon>
        <taxon>Clostridiaceae</taxon>
        <taxon>Clostridium</taxon>
    </lineage>
</organism>
<gene>
    <name evidence="1" type="ORF">Cspa_c02480</name>
</gene>
<dbReference type="OrthoDB" id="9769481at2"/>
<dbReference type="Proteomes" id="UP000011728">
    <property type="component" value="Chromosome"/>
</dbReference>
<sequence>MSQVNSAQLTNEQLALLDSLMYMDEVKDDKGNVVIKAISDKDSKDKTLGEYLNKINIDKLPAATKDSNGNISGEITSYSKEDWKNLINAAKNDEKLNNLTIESTLPDPNGKKASGVCFVDDSGNATVAFRGTGQYEWLDNGKMAYSADTEQQELAKEWVNSLGHDDITVIGHSKGGNKAEYVTIATDKIARCVAFDAPGFGEEFCDKYKDEIANKKDRITLIAPQDGYVCDLFFNIAGITKYYKTNGGTTSDKVEDALGIVGKNLNGFSKDTIFSLIGIGISGEPTLFKIIDDYNIVTGNAGEYWGNAEPFLKNIGVIAGRAHMANSFFTIQGGNAVFNEETVQDPAMALIHDYINFMVKNVSKEDRKCLTKFLMGQFQGGKEMVNGEVKDIDFGELKPEFVLRMANLTYLWVETLGIPEDDKKKFKDELSKFLKGKESAAEFSVILSKVANESHKTMLSSLKNDIRDFTNVSRENLINLIKDVEGDNPLEYNKWPQWDAVDDFTRRLLHIDYQHNQINKYYEYLIEKNNLSIDKINKIFDKAYEIDNEYSAMLMEQDDKIKQFEVRIEKLVQRFDTSLINVDVSSVKVK</sequence>
<dbReference type="Pfam" id="PF11187">
    <property type="entry name" value="Mbeg1-like"/>
    <property type="match status" value="1"/>
</dbReference>
<dbReference type="InterPro" id="IPR029058">
    <property type="entry name" value="AB_hydrolase_fold"/>
</dbReference>
<evidence type="ECO:0000313" key="1">
    <source>
        <dbReference type="EMBL" id="AGF54066.1"/>
    </source>
</evidence>
<dbReference type="SUPFAM" id="SSF53474">
    <property type="entry name" value="alpha/beta-Hydrolases"/>
    <property type="match status" value="1"/>
</dbReference>
<evidence type="ECO:0008006" key="3">
    <source>
        <dbReference type="Google" id="ProtNLM"/>
    </source>
</evidence>
<dbReference type="InterPro" id="IPR024499">
    <property type="entry name" value="Mbeg1-like"/>
</dbReference>
<accession>M1MGH2</accession>
<dbReference type="eggNOG" id="ENOG5032TBR">
    <property type="taxonomic scope" value="Bacteria"/>
</dbReference>
<protein>
    <recommendedName>
        <fullName evidence="3">DUF2974 domain-containing protein</fullName>
    </recommendedName>
</protein>
<dbReference type="EMBL" id="CP004121">
    <property type="protein sequence ID" value="AGF54066.1"/>
    <property type="molecule type" value="Genomic_DNA"/>
</dbReference>
<dbReference type="HOGENOM" id="CLU_490770_0_0_9"/>
<evidence type="ECO:0000313" key="2">
    <source>
        <dbReference type="Proteomes" id="UP000011728"/>
    </source>
</evidence>
<keyword evidence="2" id="KW-1185">Reference proteome</keyword>
<dbReference type="KEGG" id="csr:Cspa_c02480"/>
<dbReference type="AlphaFoldDB" id="M1MGH2"/>
<dbReference type="PATRIC" id="fig|931276.5.peg.223"/>
<proteinExistence type="predicted"/>
<dbReference type="STRING" id="36745.CLSAP_02450"/>
<dbReference type="RefSeq" id="WP_015390392.1">
    <property type="nucleotide sequence ID" value="NC_020291.1"/>
</dbReference>
<reference evidence="1 2" key="1">
    <citation type="submission" date="2013-02" db="EMBL/GenBank/DDBJ databases">
        <title>Genome sequence of Clostridium saccharoperbutylacetonicum N1-4(HMT).</title>
        <authorList>
            <person name="Poehlein A."/>
            <person name="Daniel R."/>
        </authorList>
    </citation>
    <scope>NUCLEOTIDE SEQUENCE [LARGE SCALE GENOMIC DNA]</scope>
    <source>
        <strain evidence="2">N1-4(HMT)</strain>
    </source>
</reference>
<name>M1MGH2_9CLOT</name>